<evidence type="ECO:0000313" key="5">
    <source>
        <dbReference type="Proteomes" id="UP000179221"/>
    </source>
</evidence>
<organism evidence="4 5">
    <name type="scientific">Candidatus Woesebacteria bacterium RIFCSPHIGHO2_01_FULL_40_22</name>
    <dbReference type="NCBI Taxonomy" id="1802499"/>
    <lineage>
        <taxon>Bacteria</taxon>
        <taxon>Candidatus Woeseibacteriota</taxon>
    </lineage>
</organism>
<dbReference type="InterPro" id="IPR052918">
    <property type="entry name" value="Motility_Chemotaxis_Reg"/>
</dbReference>
<evidence type="ECO:0008006" key="6">
    <source>
        <dbReference type="Google" id="ProtNLM"/>
    </source>
</evidence>
<dbReference type="CDD" id="cd00063">
    <property type="entry name" value="FN3"/>
    <property type="match status" value="1"/>
</dbReference>
<accession>A0A1F7YGC8</accession>
<dbReference type="InterPro" id="IPR036116">
    <property type="entry name" value="FN3_sf"/>
</dbReference>
<evidence type="ECO:0000313" key="4">
    <source>
        <dbReference type="EMBL" id="OGM26396.1"/>
    </source>
</evidence>
<dbReference type="SUPFAM" id="SSF49265">
    <property type="entry name" value="Fibronectin type III"/>
    <property type="match status" value="1"/>
</dbReference>
<dbReference type="Pfam" id="PF01476">
    <property type="entry name" value="LysM"/>
    <property type="match status" value="1"/>
</dbReference>
<proteinExistence type="predicted"/>
<feature type="domain" description="LysM" evidence="3">
    <location>
        <begin position="908"/>
        <end position="954"/>
    </location>
</feature>
<dbReference type="AlphaFoldDB" id="A0A1F7YGC8"/>
<dbReference type="PROSITE" id="PS50853">
    <property type="entry name" value="FN3"/>
    <property type="match status" value="1"/>
</dbReference>
<reference evidence="4 5" key="1">
    <citation type="journal article" date="2016" name="Nat. Commun.">
        <title>Thousands of microbial genomes shed light on interconnected biogeochemical processes in an aquifer system.</title>
        <authorList>
            <person name="Anantharaman K."/>
            <person name="Brown C.T."/>
            <person name="Hug L.A."/>
            <person name="Sharon I."/>
            <person name="Castelle C.J."/>
            <person name="Probst A.J."/>
            <person name="Thomas B.C."/>
            <person name="Singh A."/>
            <person name="Wilkins M.J."/>
            <person name="Karaoz U."/>
            <person name="Brodie E.L."/>
            <person name="Williams K.H."/>
            <person name="Hubbard S.S."/>
            <person name="Banfield J.F."/>
        </authorList>
    </citation>
    <scope>NUCLEOTIDE SEQUENCE [LARGE SCALE GENOMIC DNA]</scope>
</reference>
<dbReference type="PANTHER" id="PTHR35580">
    <property type="entry name" value="CELL SURFACE GLYCOPROTEIN (S-LAYER PROTEIN)-LIKE PROTEIN"/>
    <property type="match status" value="1"/>
</dbReference>
<dbReference type="PROSITE" id="PS51782">
    <property type="entry name" value="LYSM"/>
    <property type="match status" value="1"/>
</dbReference>
<comment type="caution">
    <text evidence="4">The sequence shown here is derived from an EMBL/GenBank/DDBJ whole genome shotgun (WGS) entry which is preliminary data.</text>
</comment>
<feature type="region of interest" description="Disordered" evidence="1">
    <location>
        <begin position="749"/>
        <end position="772"/>
    </location>
</feature>
<dbReference type="Proteomes" id="UP000179221">
    <property type="component" value="Unassembled WGS sequence"/>
</dbReference>
<dbReference type="CDD" id="cd00118">
    <property type="entry name" value="LysM"/>
    <property type="match status" value="1"/>
</dbReference>
<dbReference type="SMART" id="SM00257">
    <property type="entry name" value="LysM"/>
    <property type="match status" value="1"/>
</dbReference>
<dbReference type="EMBL" id="MGGL01000012">
    <property type="protein sequence ID" value="OGM26396.1"/>
    <property type="molecule type" value="Genomic_DNA"/>
</dbReference>
<feature type="compositionally biased region" description="Low complexity" evidence="1">
    <location>
        <begin position="749"/>
        <end position="767"/>
    </location>
</feature>
<dbReference type="Pfam" id="PF06739">
    <property type="entry name" value="SBBP"/>
    <property type="match status" value="2"/>
</dbReference>
<gene>
    <name evidence="4" type="ORF">A2628_00005</name>
</gene>
<feature type="domain" description="Fibronectin type-III" evidence="2">
    <location>
        <begin position="772"/>
        <end position="868"/>
    </location>
</feature>
<dbReference type="Gene3D" id="2.60.40.10">
    <property type="entry name" value="Immunoglobulins"/>
    <property type="match status" value="1"/>
</dbReference>
<dbReference type="Gene3D" id="2.80.10.50">
    <property type="match status" value="1"/>
</dbReference>
<dbReference type="Pfam" id="PF00041">
    <property type="entry name" value="fn3"/>
    <property type="match status" value="1"/>
</dbReference>
<evidence type="ECO:0000259" key="2">
    <source>
        <dbReference type="PROSITE" id="PS50853"/>
    </source>
</evidence>
<evidence type="ECO:0000259" key="3">
    <source>
        <dbReference type="PROSITE" id="PS51782"/>
    </source>
</evidence>
<evidence type="ECO:0000256" key="1">
    <source>
        <dbReference type="SAM" id="MobiDB-lite"/>
    </source>
</evidence>
<protein>
    <recommendedName>
        <fullName evidence="6">LysM domain-containing protein</fullName>
    </recommendedName>
</protein>
<dbReference type="InterPro" id="IPR013783">
    <property type="entry name" value="Ig-like_fold"/>
</dbReference>
<name>A0A1F7YGC8_9BACT</name>
<sequence>MDGYFDMKAKWGMPAPIVWYKTFVFIFLFFISTTTIKAASGSYGWAYAWTRSSGSSADEFGGQDIAMDSDGNVFITGGFGSTVNFNGTGVGDDDENTANSSYNDVFITKYNANGTYGWTKTFGGSGEDYGQGVAVDSAGNVFVTGYFQSTVNFNDGGTDNHTSGGGTDIFITKYNADGTYGWTRTFGTTGDQLGYAIAVDSSDSVIAMGKFSGTVDFDATDGTDNHTSTSGNIFISKYDNDGFYSWTRTFGNSGQQWDYDITTDVDNYIYATGYFTGTADFNGSDGTDNHTSNGSDDIYITRLSTDGTYKWTVTLGDSGSDRGTGIATDANGHVLVTGFFSGTVNFDTTGGTDNHTASGGKDIFILELKENGYSLWTKSIGGTTIYDWGNSIATDENGNIFVTGGFMDEVNFDDNGGSDNHTSGPGGDLFITKYNADGSYSWTRNSVGATDQDAADAMGVIANSQNVYVTGYYTGDVDFDGTAGEDIHTSYLDTFDFYLTSYTDDTPTVTEIAADPASDSSNVSWTTNPASSTKVEYGLTQYLGSATSETDTSTRVTDHTKIVSSLKNCAKYHYRVLSADSDGNKGISTNQSFNTSGCSASSVTGGTDEYIETTGGTVELTNGQSTVTLTAPDGFYSEGAAIQVNILNSSSVPSAPSGTSLIRDNFYNLLAVTDGNSEITTFDEPISFVVDYGSGTESSYQESTFDVYKYNGSGWDEQNCTLDSTSNTLTCSLEGFSIYGIFGQQLSNPTSSPTSSPTTSSVASAPSCQDQKPTDWPNLFQINVNANQAILYYAPINGSNSNYYISFSEKSNTYEHGTLTEQGPSTGVLSYTVTDLKPKTTYYFRVRGQNGCMPGAWSNEMKITTTKGTSSGKAYYKNFLARILSIFPSKTVSVRGVNTQTDTNNDLCEYKVQSGDSLWTISASKYGTGTKYNEIMKLNNLNSDLIHPDQVLNLGCN</sequence>
<dbReference type="InterPro" id="IPR003961">
    <property type="entry name" value="FN3_dom"/>
</dbReference>
<dbReference type="PANTHER" id="PTHR35580:SF1">
    <property type="entry name" value="PHYTASE-LIKE DOMAIN-CONTAINING PROTEIN"/>
    <property type="match status" value="1"/>
</dbReference>
<dbReference type="InterPro" id="IPR018392">
    <property type="entry name" value="LysM"/>
</dbReference>
<dbReference type="SMART" id="SM00060">
    <property type="entry name" value="FN3"/>
    <property type="match status" value="2"/>
</dbReference>
<dbReference type="SUPFAM" id="SSF54106">
    <property type="entry name" value="LysM domain"/>
    <property type="match status" value="1"/>
</dbReference>
<dbReference type="Gene3D" id="3.10.350.10">
    <property type="entry name" value="LysM domain"/>
    <property type="match status" value="1"/>
</dbReference>
<dbReference type="InterPro" id="IPR010620">
    <property type="entry name" value="SBBP_repeat"/>
</dbReference>
<dbReference type="InterPro" id="IPR036779">
    <property type="entry name" value="LysM_dom_sf"/>
</dbReference>